<dbReference type="SUPFAM" id="SSF55729">
    <property type="entry name" value="Acyl-CoA N-acyltransferases (Nat)"/>
    <property type="match status" value="1"/>
</dbReference>
<sequence>MTDTRTVLAHTSQLAPGTPEEVRALLDAAFDGDFTDEDFEHALGGMHTLVYEGGELVAHGSVVQRRVLHRGRALRTGYVEAVAVRADRRRSGIGSAVMAGLEAVIARAYVLGALSASQAGAGLYLGRGWSAWPGPIGVLAPEGVLRLPDEEGSTYVWSPPGGVRPDPAGRLDFDWRDGDVL</sequence>
<protein>
    <submittedName>
        <fullName evidence="2">Aminoglycoside N-acetyltransferase AAC(2')-Ie</fullName>
    </submittedName>
</protein>
<dbReference type="InterPro" id="IPR016181">
    <property type="entry name" value="Acyl_CoA_acyltransferase"/>
</dbReference>
<dbReference type="Gene3D" id="3.40.630.30">
    <property type="match status" value="1"/>
</dbReference>
<dbReference type="EMBL" id="BMVP01000002">
    <property type="protein sequence ID" value="GHB49476.1"/>
    <property type="molecule type" value="Genomic_DNA"/>
</dbReference>
<name>A0ABQ3ET78_9ACTN</name>
<accession>A0ABQ3ET78</accession>
<dbReference type="Proteomes" id="UP000642673">
    <property type="component" value="Unassembled WGS sequence"/>
</dbReference>
<evidence type="ECO:0000313" key="3">
    <source>
        <dbReference type="Proteomes" id="UP000642673"/>
    </source>
</evidence>
<proteinExistence type="predicted"/>
<gene>
    <name evidence="2" type="primary">aac</name>
    <name evidence="2" type="ORF">GCM10010347_19280</name>
</gene>
<organism evidence="2 3">
    <name type="scientific">Streptomyces cirratus</name>
    <dbReference type="NCBI Taxonomy" id="68187"/>
    <lineage>
        <taxon>Bacteria</taxon>
        <taxon>Bacillati</taxon>
        <taxon>Actinomycetota</taxon>
        <taxon>Actinomycetes</taxon>
        <taxon>Kitasatosporales</taxon>
        <taxon>Streptomycetaceae</taxon>
        <taxon>Streptomyces</taxon>
    </lineage>
</organism>
<keyword evidence="3" id="KW-1185">Reference proteome</keyword>
<reference evidence="3" key="1">
    <citation type="journal article" date="2019" name="Int. J. Syst. Evol. Microbiol.">
        <title>The Global Catalogue of Microorganisms (GCM) 10K type strain sequencing project: providing services to taxonomists for standard genome sequencing and annotation.</title>
        <authorList>
            <consortium name="The Broad Institute Genomics Platform"/>
            <consortium name="The Broad Institute Genome Sequencing Center for Infectious Disease"/>
            <person name="Wu L."/>
            <person name="Ma J."/>
        </authorList>
    </citation>
    <scope>NUCLEOTIDE SEQUENCE [LARGE SCALE GENOMIC DNA]</scope>
    <source>
        <strain evidence="3">JCM 4738</strain>
    </source>
</reference>
<dbReference type="PROSITE" id="PS51186">
    <property type="entry name" value="GNAT"/>
    <property type="match status" value="1"/>
</dbReference>
<dbReference type="CDD" id="cd04301">
    <property type="entry name" value="NAT_SF"/>
    <property type="match status" value="1"/>
</dbReference>
<evidence type="ECO:0000313" key="2">
    <source>
        <dbReference type="EMBL" id="GHB49476.1"/>
    </source>
</evidence>
<comment type="caution">
    <text evidence="2">The sequence shown here is derived from an EMBL/GenBank/DDBJ whole genome shotgun (WGS) entry which is preliminary data.</text>
</comment>
<evidence type="ECO:0000259" key="1">
    <source>
        <dbReference type="PROSITE" id="PS51186"/>
    </source>
</evidence>
<dbReference type="InterPro" id="IPR000182">
    <property type="entry name" value="GNAT_dom"/>
</dbReference>
<dbReference type="Pfam" id="PF13527">
    <property type="entry name" value="Acetyltransf_9"/>
    <property type="match status" value="1"/>
</dbReference>
<feature type="domain" description="N-acetyltransferase" evidence="1">
    <location>
        <begin position="9"/>
        <end position="150"/>
    </location>
</feature>